<feature type="coiled-coil region" evidence="10">
    <location>
        <begin position="1030"/>
        <end position="1075"/>
    </location>
</feature>
<evidence type="ECO:0000256" key="10">
    <source>
        <dbReference type="SAM" id="Coils"/>
    </source>
</evidence>
<dbReference type="PANTHER" id="PTHR14885">
    <property type="entry name" value="CILIA- AND FLAGELLA-ASSOCIATED PROTEIN 43-RELATED"/>
    <property type="match status" value="1"/>
</dbReference>
<dbReference type="GO" id="GO:0003341">
    <property type="term" value="P:cilium movement"/>
    <property type="evidence" value="ECO:0007669"/>
    <property type="project" value="UniProtKB-ARBA"/>
</dbReference>
<keyword evidence="2" id="KW-0963">Cytoplasm</keyword>
<proteinExistence type="inferred from homology"/>
<organism evidence="11">
    <name type="scientific">Culex pipiens</name>
    <name type="common">House mosquito</name>
    <dbReference type="NCBI Taxonomy" id="7175"/>
    <lineage>
        <taxon>Eukaryota</taxon>
        <taxon>Metazoa</taxon>
        <taxon>Ecdysozoa</taxon>
        <taxon>Arthropoda</taxon>
        <taxon>Hexapoda</taxon>
        <taxon>Insecta</taxon>
        <taxon>Pterygota</taxon>
        <taxon>Neoptera</taxon>
        <taxon>Endopterygota</taxon>
        <taxon>Diptera</taxon>
        <taxon>Nematocera</taxon>
        <taxon>Culicoidea</taxon>
        <taxon>Culicidae</taxon>
        <taxon>Culicinae</taxon>
        <taxon>Culicini</taxon>
        <taxon>Culex</taxon>
        <taxon>Culex</taxon>
    </lineage>
</organism>
<evidence type="ECO:0000256" key="9">
    <source>
        <dbReference type="ARBA" id="ARBA00023662"/>
    </source>
</evidence>
<comment type="similarity">
    <text evidence="8">Belongs to the CFAP43 family.</text>
</comment>
<evidence type="ECO:0000256" key="3">
    <source>
        <dbReference type="ARBA" id="ARBA00022574"/>
    </source>
</evidence>
<dbReference type="Pfam" id="PF25828">
    <property type="entry name" value="CC_Cfap43"/>
    <property type="match status" value="1"/>
</dbReference>
<dbReference type="SUPFAM" id="SSF50978">
    <property type="entry name" value="WD40 repeat-like"/>
    <property type="match status" value="1"/>
</dbReference>
<keyword evidence="7" id="KW-0966">Cell projection</keyword>
<keyword evidence="4" id="KW-0677">Repeat</keyword>
<keyword evidence="5 10" id="KW-0175">Coiled coil</keyword>
<accession>A0A8D8B5C0</accession>
<evidence type="ECO:0000313" key="11">
    <source>
        <dbReference type="EMBL" id="CAG6469531.1"/>
    </source>
</evidence>
<evidence type="ECO:0000256" key="6">
    <source>
        <dbReference type="ARBA" id="ARBA00023212"/>
    </source>
</evidence>
<evidence type="ECO:0000256" key="5">
    <source>
        <dbReference type="ARBA" id="ARBA00023054"/>
    </source>
</evidence>
<evidence type="ECO:0000256" key="1">
    <source>
        <dbReference type="ARBA" id="ARBA00004430"/>
    </source>
</evidence>
<reference evidence="11" key="1">
    <citation type="submission" date="2021-05" db="EMBL/GenBank/DDBJ databases">
        <authorList>
            <person name="Alioto T."/>
            <person name="Alioto T."/>
            <person name="Gomez Garrido J."/>
        </authorList>
    </citation>
    <scope>NUCLEOTIDE SEQUENCE</scope>
</reference>
<dbReference type="InterPro" id="IPR015943">
    <property type="entry name" value="WD40/YVTN_repeat-like_dom_sf"/>
</dbReference>
<dbReference type="InterPro" id="IPR036322">
    <property type="entry name" value="WD40_repeat_dom_sf"/>
</dbReference>
<dbReference type="GO" id="GO:0005930">
    <property type="term" value="C:axoneme"/>
    <property type="evidence" value="ECO:0007669"/>
    <property type="project" value="UniProtKB-SubCell"/>
</dbReference>
<keyword evidence="6" id="KW-0206">Cytoskeleton</keyword>
<dbReference type="PANTHER" id="PTHR14885:SF1">
    <property type="entry name" value="CILIA- AND FLAGELLA-ASSOCIATED PROTEIN 43"/>
    <property type="match status" value="1"/>
</dbReference>
<keyword evidence="11" id="KW-0282">Flagellum</keyword>
<comment type="subcellular location">
    <subcellularLocation>
        <location evidence="1">Cytoplasm</location>
        <location evidence="1">Cytoskeleton</location>
        <location evidence="1">Cilium axoneme</location>
    </subcellularLocation>
</comment>
<evidence type="ECO:0000256" key="4">
    <source>
        <dbReference type="ARBA" id="ARBA00022737"/>
    </source>
</evidence>
<keyword evidence="3" id="KW-0853">WD repeat</keyword>
<feature type="coiled-coil region" evidence="10">
    <location>
        <begin position="1132"/>
        <end position="1159"/>
    </location>
</feature>
<evidence type="ECO:0000256" key="2">
    <source>
        <dbReference type="ARBA" id="ARBA00022490"/>
    </source>
</evidence>
<evidence type="ECO:0000256" key="7">
    <source>
        <dbReference type="ARBA" id="ARBA00023273"/>
    </source>
</evidence>
<name>A0A8D8B5C0_CULPI</name>
<keyword evidence="11" id="KW-0969">Cilium</keyword>
<dbReference type="EMBL" id="HBUE01063140">
    <property type="protein sequence ID" value="CAG6469531.1"/>
    <property type="molecule type" value="Transcribed_RNA"/>
</dbReference>
<dbReference type="GO" id="GO:0060271">
    <property type="term" value="P:cilium assembly"/>
    <property type="evidence" value="ECO:0007669"/>
    <property type="project" value="TreeGrafter"/>
</dbReference>
<dbReference type="SUPFAM" id="SSF101908">
    <property type="entry name" value="Putative isomerase YbhE"/>
    <property type="match status" value="1"/>
</dbReference>
<dbReference type="Gene3D" id="2.130.10.10">
    <property type="entry name" value="YVTN repeat-like/Quinoprotein amine dehydrogenase"/>
    <property type="match status" value="2"/>
</dbReference>
<evidence type="ECO:0000256" key="8">
    <source>
        <dbReference type="ARBA" id="ARBA00023605"/>
    </source>
</evidence>
<protein>
    <recommendedName>
        <fullName evidence="9">Cilia- and flagella-associated protein 43</fullName>
    </recommendedName>
</protein>
<feature type="coiled-coil region" evidence="10">
    <location>
        <begin position="1270"/>
        <end position="1311"/>
    </location>
</feature>
<sequence>MGTGCHILLVNVNTQMESFYRATDRASGEGVSCLNGHKSFNIYAFAESCPQPRIFIVAYPDNSVLFVLEGDDKTLSYISLCFSESEYLVALTGLPDYCIEVYVWRNKELLIRRKTGMQTDKQSISCSPASMLTVCQLAYSQAQITLWEVHGNVRLCRLIEKPLKLPFGKEEAPLDGTFLIDGTLMVINRLGSVYSFSATSGQANQIIKPADEPGPYLMRLFYCKGGLFLSDTDGSISFHKRQKGVWNQLWNMRAPETFSLLLYYSASDGLYGTTVEGRLVRTVVDNDARNVEFVTIKALDCQLTNFVPVNPLVEYLVAMNFFDELMVIEVKTGARLVSHSVDQMSCIKENTALPFVAVGTHTGIVHLLSVYNPTELKPLTEFHLSHASISNIQFSEDGGYMAVFDVDGNIFFIKGLPGSSMDIIHHFETTANLISPLFHVCEEYMQIVSLVQEDQSNIVQKTIMQLTISLADGSRQVNSCISLHQYTQLEKKPSCHSKFYAIRKLSSEIDVLELNNGSDNKLTAKICSTIKVKHQVHNFQISVDQFHMTTWSIDGLVTIYETRSDKLLAYFIAHDRNKMGAKLMRCDLMHQYIFSLGHNNSLVCFKMHRSSTNAQRYTELKLSLETDDVASMFMNPTKGFTPKGFTFTRWIDMEKISRLESEKLDCEPVKLEITKDFKVVRTMLRDLLDANEIATEEEQLPIQAFNLNATVTEHLKEMAKQDREAEHQRLLDYIVMQEAINEKIIQYCWNTMDRKPLKVRSFFTKLAVENYASLPNERDDQFMQRMTVYRETELMASHDALLPWKPTPTYQLESILNRDPDYGNVIDVLSRAATKKYYTLNGTTTHLYMEPISLRFEQLEVVTFQQLYFEQVYGNVEMMRLRDLFNKKFDALKAMKDAEMAVVLKRNNRLRVIQSELSIISKLLGTRDFENELISDPCLKPDEHPESTLKTENHEISVTPYLTPSMENLLAQQKAEREQRQRELMADDFKDRALMMMMDGVLEHRWEDEIKKTPPIPHCLETGKDPQYFNEIDIREVKDYEEQIELLHNERTRYKKMLESERLEIAENLEDQIQKFNTTVGQCLLDKIRIECAIREEEIRIIRNTFYNHQRLIYDNDAKLLRDSINEVNKCIDELTEITSELQDKVNDYKNNYETLNTKDKLLDKQFKINFSDTAQSAIVDHAYKIFKRRPKAQLRAVVTVSIFQDLAKRITAKKVNQQSNILLPPECNEFLASCDGLDQMSNCPAGMDNTMWQTLCKMRRIKLESEFRLKSCEIQLADSEAALNAFQKEVSLKKNSLSALETKLQDLLNEKFNDSTNRTVQIIMKRGLIEVPMSGKTVDFDSCILIHRTDVDDINVIIKRAGAKKLKAMVNAAQFRRKIIAQEWDHKALRLKIRDLRDQIKMIEKCKITKEVQDWLKRKSMGTMEDLGQLALEREIENTIYTEEKMLIEIKKSVEDLESRIANKRKENKTLDKQTQELNVDVTEQHLQKDTELEESDKKDAEIRMGAIVDRARLVRLVQTQHSQILELGTMLELQRLKTYPTLTAPPVLVEINARHAKT</sequence>
<feature type="coiled-coil region" evidence="10">
    <location>
        <begin position="1448"/>
        <end position="1482"/>
    </location>
</feature>